<reference evidence="3 4" key="1">
    <citation type="submission" date="2019-02" db="EMBL/GenBank/DDBJ databases">
        <title>Deep-cultivation of Planctomycetes and their phenomic and genomic characterization uncovers novel biology.</title>
        <authorList>
            <person name="Wiegand S."/>
            <person name="Jogler M."/>
            <person name="Boedeker C."/>
            <person name="Pinto D."/>
            <person name="Vollmers J."/>
            <person name="Rivas-Marin E."/>
            <person name="Kohn T."/>
            <person name="Peeters S.H."/>
            <person name="Heuer A."/>
            <person name="Rast P."/>
            <person name="Oberbeckmann S."/>
            <person name="Bunk B."/>
            <person name="Jeske O."/>
            <person name="Meyerdierks A."/>
            <person name="Storesund J.E."/>
            <person name="Kallscheuer N."/>
            <person name="Luecker S."/>
            <person name="Lage O.M."/>
            <person name="Pohl T."/>
            <person name="Merkel B.J."/>
            <person name="Hornburger P."/>
            <person name="Mueller R.-W."/>
            <person name="Bruemmer F."/>
            <person name="Labrenz M."/>
            <person name="Spormann A.M."/>
            <person name="Op den Camp H."/>
            <person name="Overmann J."/>
            <person name="Amann R."/>
            <person name="Jetten M.S.M."/>
            <person name="Mascher T."/>
            <person name="Medema M.H."/>
            <person name="Devos D.P."/>
            <person name="Kaster A.-K."/>
            <person name="Ovreas L."/>
            <person name="Rohde M."/>
            <person name="Galperin M.Y."/>
            <person name="Jogler C."/>
        </authorList>
    </citation>
    <scope>NUCLEOTIDE SEQUENCE [LARGE SCALE GENOMIC DNA]</scope>
    <source>
        <strain evidence="3 4">SV_7m_r</strain>
    </source>
</reference>
<dbReference type="PANTHER" id="PTHR43010">
    <property type="entry name" value="UNIVERSAL STRESS PROTEIN SLR1230"/>
    <property type="match status" value="1"/>
</dbReference>
<dbReference type="Gene3D" id="3.40.50.620">
    <property type="entry name" value="HUPs"/>
    <property type="match status" value="2"/>
</dbReference>
<dbReference type="InterPro" id="IPR006015">
    <property type="entry name" value="Universal_stress_UspA"/>
</dbReference>
<gene>
    <name evidence="3" type="ORF">SV7mr_46440</name>
</gene>
<feature type="domain" description="UspA" evidence="2">
    <location>
        <begin position="3"/>
        <end position="142"/>
    </location>
</feature>
<accession>A0A517T143</accession>
<evidence type="ECO:0000259" key="2">
    <source>
        <dbReference type="Pfam" id="PF00582"/>
    </source>
</evidence>
<dbReference type="PRINTS" id="PR01438">
    <property type="entry name" value="UNVRSLSTRESS"/>
</dbReference>
<name>A0A517T143_9BACT</name>
<dbReference type="EMBL" id="CP036272">
    <property type="protein sequence ID" value="QDT62097.1"/>
    <property type="molecule type" value="Genomic_DNA"/>
</dbReference>
<evidence type="ECO:0000313" key="4">
    <source>
        <dbReference type="Proteomes" id="UP000315003"/>
    </source>
</evidence>
<evidence type="ECO:0000256" key="1">
    <source>
        <dbReference type="ARBA" id="ARBA00008791"/>
    </source>
</evidence>
<organism evidence="3 4">
    <name type="scientific">Stieleria bergensis</name>
    <dbReference type="NCBI Taxonomy" id="2528025"/>
    <lineage>
        <taxon>Bacteria</taxon>
        <taxon>Pseudomonadati</taxon>
        <taxon>Planctomycetota</taxon>
        <taxon>Planctomycetia</taxon>
        <taxon>Pirellulales</taxon>
        <taxon>Pirellulaceae</taxon>
        <taxon>Stieleria</taxon>
    </lineage>
</organism>
<protein>
    <submittedName>
        <fullName evidence="3">Universal stress protein</fullName>
    </submittedName>
</protein>
<comment type="similarity">
    <text evidence="1">Belongs to the universal stress protein A family.</text>
</comment>
<dbReference type="Pfam" id="PF00582">
    <property type="entry name" value="Usp"/>
    <property type="match status" value="2"/>
</dbReference>
<evidence type="ECO:0000313" key="3">
    <source>
        <dbReference type="EMBL" id="QDT62097.1"/>
    </source>
</evidence>
<dbReference type="InterPro" id="IPR014729">
    <property type="entry name" value="Rossmann-like_a/b/a_fold"/>
</dbReference>
<sequence>MLNVLLAVDGSDPSMHAAELLAHLPHSGGVANLTVLTVVQRPFIHSNYSTGEVLKKAFERDKNHAETVYQQVSEMFEGADVKLRHVVSDGPVGESIVQEAHNCQANFLVIGARGHSQISRMLLGSVSDYVATHAPCSTMVVRPTDLMKSERPIRVLLAYEQTASGIEALQEVQTIPWRTGADFHVLTVETYLSDFVGQRVAGEEYEMTKLYEEGLLTAQHHLMKVAPKLQTHLVKADHVGEGIIEFAEKEGIDLLVIGEAQRSSLSRLLLGSTSRFVLRHAHCSVWVARNHVREELLGQGGPLGERSNSTESS</sequence>
<dbReference type="PANTHER" id="PTHR43010:SF1">
    <property type="entry name" value="USPA DOMAIN-CONTAINING PROTEIN"/>
    <property type="match status" value="1"/>
</dbReference>
<keyword evidence="4" id="KW-1185">Reference proteome</keyword>
<feature type="domain" description="UspA" evidence="2">
    <location>
        <begin position="154"/>
        <end position="289"/>
    </location>
</feature>
<dbReference type="CDD" id="cd00293">
    <property type="entry name" value="USP-like"/>
    <property type="match status" value="2"/>
</dbReference>
<proteinExistence type="inferred from homology"/>
<dbReference type="OrthoDB" id="6368426at2"/>
<dbReference type="RefSeq" id="WP_145276623.1">
    <property type="nucleotide sequence ID" value="NZ_CP036272.1"/>
</dbReference>
<dbReference type="AlphaFoldDB" id="A0A517T143"/>
<dbReference type="InterPro" id="IPR006016">
    <property type="entry name" value="UspA"/>
</dbReference>
<dbReference type="SUPFAM" id="SSF52402">
    <property type="entry name" value="Adenine nucleotide alpha hydrolases-like"/>
    <property type="match status" value="2"/>
</dbReference>
<dbReference type="Proteomes" id="UP000315003">
    <property type="component" value="Chromosome"/>
</dbReference>
<dbReference type="InterPro" id="IPR051688">
    <property type="entry name" value="USP_A"/>
</dbReference>